<dbReference type="SMART" id="SM00886">
    <property type="entry name" value="Dabb"/>
    <property type="match status" value="1"/>
</dbReference>
<proteinExistence type="predicted"/>
<dbReference type="Pfam" id="PF07876">
    <property type="entry name" value="Dabb"/>
    <property type="match status" value="1"/>
</dbReference>
<reference evidence="2" key="1">
    <citation type="journal article" date="2014" name="Int. J. Syst. Evol. Microbiol.">
        <title>Complete genome sequence of Corynebacterium casei LMG S-19264T (=DSM 44701T), isolated from a smear-ripened cheese.</title>
        <authorList>
            <consortium name="US DOE Joint Genome Institute (JGI-PGF)"/>
            <person name="Walter F."/>
            <person name="Albersmeier A."/>
            <person name="Kalinowski J."/>
            <person name="Ruckert C."/>
        </authorList>
    </citation>
    <scope>NUCLEOTIDE SEQUENCE</scope>
    <source>
        <strain evidence="2">KCTC 12988</strain>
    </source>
</reference>
<comment type="caution">
    <text evidence="2">The sequence shown here is derived from an EMBL/GenBank/DDBJ whole genome shotgun (WGS) entry which is preliminary data.</text>
</comment>
<sequence length="102" mass="11694">MEHHVYFWLNEDKKNPEDRAAFEGGLKALFEIKAVAGGTWATPAPTAVRPVTENTWDYALSVKFDSLADHDVYQAHPDHDVFVDSFKSWWSRVQVMDLQEAN</sequence>
<dbReference type="EMBL" id="BMXI01000008">
    <property type="protein sequence ID" value="GHC53760.1"/>
    <property type="molecule type" value="Genomic_DNA"/>
</dbReference>
<evidence type="ECO:0000313" key="3">
    <source>
        <dbReference type="Proteomes" id="UP000644507"/>
    </source>
</evidence>
<reference evidence="2" key="2">
    <citation type="submission" date="2020-09" db="EMBL/GenBank/DDBJ databases">
        <authorList>
            <person name="Sun Q."/>
            <person name="Kim S."/>
        </authorList>
    </citation>
    <scope>NUCLEOTIDE SEQUENCE</scope>
    <source>
        <strain evidence="2">KCTC 12988</strain>
    </source>
</reference>
<dbReference type="AlphaFoldDB" id="A0A918WLE3"/>
<name>A0A918WLE3_9BACT</name>
<dbReference type="Proteomes" id="UP000644507">
    <property type="component" value="Unassembled WGS sequence"/>
</dbReference>
<protein>
    <recommendedName>
        <fullName evidence="1">Stress-response A/B barrel domain-containing protein</fullName>
    </recommendedName>
</protein>
<evidence type="ECO:0000313" key="2">
    <source>
        <dbReference type="EMBL" id="GHC53760.1"/>
    </source>
</evidence>
<evidence type="ECO:0000259" key="1">
    <source>
        <dbReference type="PROSITE" id="PS51502"/>
    </source>
</evidence>
<dbReference type="SUPFAM" id="SSF54909">
    <property type="entry name" value="Dimeric alpha+beta barrel"/>
    <property type="match status" value="1"/>
</dbReference>
<keyword evidence="3" id="KW-1185">Reference proteome</keyword>
<gene>
    <name evidence="2" type="ORF">GCM10007100_20040</name>
</gene>
<dbReference type="Gene3D" id="3.30.70.100">
    <property type="match status" value="1"/>
</dbReference>
<dbReference type="InterPro" id="IPR013097">
    <property type="entry name" value="Dabb"/>
</dbReference>
<organism evidence="2 3">
    <name type="scientific">Roseibacillus persicicus</name>
    <dbReference type="NCBI Taxonomy" id="454148"/>
    <lineage>
        <taxon>Bacteria</taxon>
        <taxon>Pseudomonadati</taxon>
        <taxon>Verrucomicrobiota</taxon>
        <taxon>Verrucomicrobiia</taxon>
        <taxon>Verrucomicrobiales</taxon>
        <taxon>Verrucomicrobiaceae</taxon>
        <taxon>Roseibacillus</taxon>
    </lineage>
</organism>
<dbReference type="PROSITE" id="PS51502">
    <property type="entry name" value="S_R_A_B_BARREL"/>
    <property type="match status" value="1"/>
</dbReference>
<feature type="domain" description="Stress-response A/B barrel" evidence="1">
    <location>
        <begin position="1"/>
        <end position="98"/>
    </location>
</feature>
<accession>A0A918WLE3</accession>
<dbReference type="RefSeq" id="WP_189569812.1">
    <property type="nucleotide sequence ID" value="NZ_BMXI01000008.1"/>
</dbReference>
<dbReference type="InterPro" id="IPR011008">
    <property type="entry name" value="Dimeric_a/b-barrel"/>
</dbReference>